<organism evidence="1 2">
    <name type="scientific">Plectus sambesii</name>
    <dbReference type="NCBI Taxonomy" id="2011161"/>
    <lineage>
        <taxon>Eukaryota</taxon>
        <taxon>Metazoa</taxon>
        <taxon>Ecdysozoa</taxon>
        <taxon>Nematoda</taxon>
        <taxon>Chromadorea</taxon>
        <taxon>Plectida</taxon>
        <taxon>Plectina</taxon>
        <taxon>Plectoidea</taxon>
        <taxon>Plectidae</taxon>
        <taxon>Plectus</taxon>
    </lineage>
</organism>
<evidence type="ECO:0000313" key="1">
    <source>
        <dbReference type="Proteomes" id="UP000887566"/>
    </source>
</evidence>
<keyword evidence="1" id="KW-1185">Reference proteome</keyword>
<dbReference type="Proteomes" id="UP000887566">
    <property type="component" value="Unplaced"/>
</dbReference>
<reference evidence="2" key="1">
    <citation type="submission" date="2022-11" db="UniProtKB">
        <authorList>
            <consortium name="WormBaseParasite"/>
        </authorList>
    </citation>
    <scope>IDENTIFICATION</scope>
</reference>
<dbReference type="AlphaFoldDB" id="A0A914WIU5"/>
<dbReference type="WBParaSite" id="PSAMB.scaffold4155size15518.g23572.t1">
    <property type="protein sequence ID" value="PSAMB.scaffold4155size15518.g23572.t1"/>
    <property type="gene ID" value="PSAMB.scaffold4155size15518.g23572"/>
</dbReference>
<protein>
    <submittedName>
        <fullName evidence="2">Uncharacterized protein</fullName>
    </submittedName>
</protein>
<accession>A0A914WIU5</accession>
<proteinExistence type="predicted"/>
<evidence type="ECO:0000313" key="2">
    <source>
        <dbReference type="WBParaSite" id="PSAMB.scaffold4155size15518.g23572.t1"/>
    </source>
</evidence>
<sequence>MNKSNVECKKIYWSDWIEEKRHFAHNNSELYQYKSKIAPADPLWTGIVLDNVETYGKDSSIIGVEVEGTFSDLSVNHGMTEEMHHLNGNRFEFQEFEPSSTFHLPINDPHHIIALASIFVCISTIKC</sequence>
<name>A0A914WIU5_9BILA</name>